<organism evidence="1">
    <name type="scientific">Vibrio cholerae (strain MO10)</name>
    <dbReference type="NCBI Taxonomy" id="345072"/>
    <lineage>
        <taxon>Bacteria</taxon>
        <taxon>Pseudomonadati</taxon>
        <taxon>Pseudomonadota</taxon>
        <taxon>Gammaproteobacteria</taxon>
        <taxon>Vibrionales</taxon>
        <taxon>Vibrionaceae</taxon>
        <taxon>Vibrio</taxon>
    </lineage>
</organism>
<gene>
    <name evidence="1" type="ORF">VchoM_02700</name>
</gene>
<reference evidence="1" key="2">
    <citation type="submission" date="2008-07" db="EMBL/GenBank/DDBJ databases">
        <authorList>
            <consortium name="Broad Institute Genome Sequencing Platform"/>
            <person name="Colwell R."/>
            <person name="Grim C.J."/>
            <person name="Young S."/>
            <person name="Jaffe D."/>
            <person name="Gnerre S."/>
            <person name="Berlin A."/>
            <person name="Heiman D."/>
            <person name="Hepburn T."/>
            <person name="Shea T."/>
            <person name="Sykes S."/>
            <person name="Alvarado L."/>
            <person name="Kodira C."/>
            <person name="Heidelberg J."/>
            <person name="Lander E."/>
            <person name="Galagan J."/>
            <person name="Nusbaum C."/>
            <person name="Birren B."/>
        </authorList>
    </citation>
    <scope>NUCLEOTIDE SEQUENCE [LARGE SCALE GENOMIC DNA]</scope>
    <source>
        <strain evidence="1">MO10</strain>
    </source>
</reference>
<dbReference type="AlphaFoldDB" id="A0A0X1L2D6"/>
<proteinExistence type="predicted"/>
<accession>A0A0X1L2D6</accession>
<protein>
    <submittedName>
        <fullName evidence="1">Uncharacterized protein</fullName>
    </submittedName>
</protein>
<reference evidence="1" key="1">
    <citation type="submission" date="2005-09" db="EMBL/GenBank/DDBJ databases">
        <title>Annotation of Vibrio cholerae MO10.</title>
        <authorList>
            <person name="Colwell R."/>
            <person name="Grim C.J."/>
            <person name="Young S."/>
            <person name="Jaffe D."/>
            <person name="Gnerre S."/>
            <person name="Berlin A."/>
            <person name="Heiman D."/>
            <person name="Hepburn T."/>
            <person name="Shea T."/>
            <person name="Sykes S."/>
            <person name="Yandava C."/>
            <person name="Alvarado L."/>
            <person name="Kodira C."/>
            <person name="Borodovsky M."/>
            <person name="Heidelberg J."/>
            <person name="Lander E."/>
            <person name="Galagan J."/>
            <person name="Nusbaum C."/>
            <person name="Birren B."/>
        </authorList>
    </citation>
    <scope>NUCLEOTIDE SEQUENCE [LARGE SCALE GENOMIC DNA]</scope>
    <source>
        <strain evidence="1">MO10</strain>
    </source>
</reference>
<dbReference type="EMBL" id="DS990137">
    <property type="protein sequence ID" value="EET24673.1"/>
    <property type="molecule type" value="Genomic_DNA"/>
</dbReference>
<sequence length="53" mass="6268">MVLILLIIVNLVKLSAHRNHTFITIKFKLLIFNQITKAKVIYLSFMWFSFGQN</sequence>
<dbReference type="HOGENOM" id="CLU_3067437_0_0_6"/>
<dbReference type="Proteomes" id="UP000004687">
    <property type="component" value="Unassembled WGS sequence"/>
</dbReference>
<evidence type="ECO:0000313" key="1">
    <source>
        <dbReference type="EMBL" id="EET24673.1"/>
    </source>
</evidence>
<name>A0A0X1L2D6_VIBCO</name>